<evidence type="ECO:0000256" key="6">
    <source>
        <dbReference type="ARBA" id="ARBA00022989"/>
    </source>
</evidence>
<keyword evidence="3" id="KW-0813">Transport</keyword>
<proteinExistence type="inferred from homology"/>
<sequence length="459" mass="49154">MANAKEQLNENSPAFSSREDSIEHVEKTSHLETITAPDDVPEFPGGLVTVPAGAGRVTAEVRTAAAWSWRILAIGAAIWAAGWMVMTFSTLLISLLVSLLMAVIAEPVSTWFKKKLGFPPAAAAAVTVLGLFLILAGIVAGSGTGLYQGFSDLGSNLETGISTIVDRLNDSFPNAQDQISQTWTSLQETLKQNSGQIVGGVMMLGSSITEFLTGAILVLFTLFFFLKDGREIWQWFVRLLPIPYRTNANEAGIRAWVTIGNYTRTQAIVAFVDALGIATTAVLLSTPIALAFPIGALVFLGAFVPIVGAFLSGAVAVLVVLVNTGSIWMALGMLLGVLVIQQIEGNILQPILQGNALNMHALAVVFVVAAGSAMAGIVGALFSVPIAAALNTAILFLKGHDTFPYLDEWEDRPGGPRRDFEHYTAEFWHHFDTEVAQHLSPKEKRAAKRAKLPKEANTQ</sequence>
<accession>A0A4Q9V057</accession>
<evidence type="ECO:0000256" key="8">
    <source>
        <dbReference type="SAM" id="MobiDB-lite"/>
    </source>
</evidence>
<feature type="transmembrane region" description="Helical" evidence="9">
    <location>
        <begin position="71"/>
        <end position="104"/>
    </location>
</feature>
<evidence type="ECO:0000256" key="3">
    <source>
        <dbReference type="ARBA" id="ARBA00022448"/>
    </source>
</evidence>
<feature type="transmembrane region" description="Helical" evidence="9">
    <location>
        <begin position="296"/>
        <end position="320"/>
    </location>
</feature>
<dbReference type="GO" id="GO:0005886">
    <property type="term" value="C:plasma membrane"/>
    <property type="evidence" value="ECO:0007669"/>
    <property type="project" value="UniProtKB-SubCell"/>
</dbReference>
<keyword evidence="5 9" id="KW-0812">Transmembrane</keyword>
<evidence type="ECO:0000256" key="2">
    <source>
        <dbReference type="ARBA" id="ARBA00009773"/>
    </source>
</evidence>
<comment type="similarity">
    <text evidence="2">Belongs to the autoinducer-2 exporter (AI-2E) (TC 2.A.86) family.</text>
</comment>
<dbReference type="AlphaFoldDB" id="A0A4Q9V057"/>
<feature type="transmembrane region" description="Helical" evidence="9">
    <location>
        <begin position="327"/>
        <end position="343"/>
    </location>
</feature>
<dbReference type="GO" id="GO:0055085">
    <property type="term" value="P:transmembrane transport"/>
    <property type="evidence" value="ECO:0007669"/>
    <property type="project" value="TreeGrafter"/>
</dbReference>
<evidence type="ECO:0000256" key="1">
    <source>
        <dbReference type="ARBA" id="ARBA00004651"/>
    </source>
</evidence>
<dbReference type="Pfam" id="PF01594">
    <property type="entry name" value="AI-2E_transport"/>
    <property type="match status" value="1"/>
</dbReference>
<dbReference type="PANTHER" id="PTHR21716">
    <property type="entry name" value="TRANSMEMBRANE PROTEIN"/>
    <property type="match status" value="1"/>
</dbReference>
<feature type="region of interest" description="Disordered" evidence="8">
    <location>
        <begin position="438"/>
        <end position="459"/>
    </location>
</feature>
<evidence type="ECO:0000256" key="5">
    <source>
        <dbReference type="ARBA" id="ARBA00022692"/>
    </source>
</evidence>
<evidence type="ECO:0000256" key="7">
    <source>
        <dbReference type="ARBA" id="ARBA00023136"/>
    </source>
</evidence>
<feature type="transmembrane region" description="Helical" evidence="9">
    <location>
        <begin position="363"/>
        <end position="390"/>
    </location>
</feature>
<feature type="transmembrane region" description="Helical" evidence="9">
    <location>
        <begin position="268"/>
        <end position="290"/>
    </location>
</feature>
<comment type="subcellular location">
    <subcellularLocation>
        <location evidence="1">Cell membrane</location>
        <topology evidence="1">Multi-pass membrane protein</topology>
    </subcellularLocation>
</comment>
<keyword evidence="7 9" id="KW-0472">Membrane</keyword>
<feature type="transmembrane region" description="Helical" evidence="9">
    <location>
        <begin position="197"/>
        <end position="226"/>
    </location>
</feature>
<evidence type="ECO:0000256" key="4">
    <source>
        <dbReference type="ARBA" id="ARBA00022475"/>
    </source>
</evidence>
<dbReference type="RefSeq" id="WP_131280502.1">
    <property type="nucleotide sequence ID" value="NZ_JBHSLR010000009.1"/>
</dbReference>
<comment type="caution">
    <text evidence="10">The sequence shown here is derived from an EMBL/GenBank/DDBJ whole genome shotgun (WGS) entry which is preliminary data.</text>
</comment>
<protein>
    <submittedName>
        <fullName evidence="10">AI-2E family transporter</fullName>
    </submittedName>
</protein>
<keyword evidence="11" id="KW-1185">Reference proteome</keyword>
<reference evidence="10 11" key="1">
    <citation type="submission" date="2019-02" db="EMBL/GenBank/DDBJ databases">
        <title>Arcanobacterium bovis sp. nov., isolated from the milk of a cow with mastitis.</title>
        <authorList>
            <person name="Sammra O."/>
            <person name="Foster G."/>
            <person name="Hassan A."/>
            <person name="Alssahen M."/>
            <person name="Laemmler C."/>
            <person name="Borowiak M."/>
            <person name="Malorny B."/>
            <person name="Abdulmawjood A."/>
        </authorList>
    </citation>
    <scope>NUCLEOTIDE SEQUENCE [LARGE SCALE GENOMIC DNA]</scope>
    <source>
        <strain evidence="10 11">C605018/01/1</strain>
    </source>
</reference>
<keyword evidence="4" id="KW-1003">Cell membrane</keyword>
<organism evidence="10 11">
    <name type="scientific">Arcanobacterium bovis</name>
    <dbReference type="NCBI Taxonomy" id="2529275"/>
    <lineage>
        <taxon>Bacteria</taxon>
        <taxon>Bacillati</taxon>
        <taxon>Actinomycetota</taxon>
        <taxon>Actinomycetes</taxon>
        <taxon>Actinomycetales</taxon>
        <taxon>Actinomycetaceae</taxon>
        <taxon>Arcanobacterium</taxon>
    </lineage>
</organism>
<dbReference type="EMBL" id="SJDT01000003">
    <property type="protein sequence ID" value="TBW22029.1"/>
    <property type="molecule type" value="Genomic_DNA"/>
</dbReference>
<gene>
    <name evidence="10" type="ORF">EZJ44_04110</name>
</gene>
<dbReference type="PANTHER" id="PTHR21716:SF53">
    <property type="entry name" value="PERMEASE PERM-RELATED"/>
    <property type="match status" value="1"/>
</dbReference>
<dbReference type="InterPro" id="IPR002549">
    <property type="entry name" value="AI-2E-like"/>
</dbReference>
<evidence type="ECO:0000256" key="9">
    <source>
        <dbReference type="SAM" id="Phobius"/>
    </source>
</evidence>
<name>A0A4Q9V057_9ACTO</name>
<dbReference type="Proteomes" id="UP000293036">
    <property type="component" value="Unassembled WGS sequence"/>
</dbReference>
<evidence type="ECO:0000313" key="11">
    <source>
        <dbReference type="Proteomes" id="UP000293036"/>
    </source>
</evidence>
<dbReference type="OrthoDB" id="9784366at2"/>
<evidence type="ECO:0000313" key="10">
    <source>
        <dbReference type="EMBL" id="TBW22029.1"/>
    </source>
</evidence>
<feature type="region of interest" description="Disordered" evidence="8">
    <location>
        <begin position="1"/>
        <end position="20"/>
    </location>
</feature>
<feature type="transmembrane region" description="Helical" evidence="9">
    <location>
        <begin position="116"/>
        <end position="140"/>
    </location>
</feature>
<keyword evidence="6 9" id="KW-1133">Transmembrane helix</keyword>